<dbReference type="InterPro" id="IPR029058">
    <property type="entry name" value="AB_hydrolase_fold"/>
</dbReference>
<accession>A0A9W7Y148</accession>
<evidence type="ECO:0000256" key="5">
    <source>
        <dbReference type="ARBA" id="ARBA00022801"/>
    </source>
</evidence>
<gene>
    <name evidence="9" type="ORF">LPJ53_002863</name>
</gene>
<dbReference type="FunFam" id="3.40.50.1820:FF:000107">
    <property type="entry name" value="Palmitoyl-protein thioesterase 1"/>
    <property type="match status" value="1"/>
</dbReference>
<keyword evidence="10" id="KW-1185">Reference proteome</keyword>
<evidence type="ECO:0000313" key="10">
    <source>
        <dbReference type="Proteomes" id="UP001149813"/>
    </source>
</evidence>
<dbReference type="OrthoDB" id="10263094at2759"/>
<keyword evidence="5" id="KW-0378">Hydrolase</keyword>
<name>A0A9W7Y148_9FUNG</name>
<dbReference type="PANTHER" id="PTHR11247">
    <property type="entry name" value="PALMITOYL-PROTEIN THIOESTERASE/DOLICHYLDIPHOSPHATASE 1"/>
    <property type="match status" value="1"/>
</dbReference>
<dbReference type="Proteomes" id="UP001149813">
    <property type="component" value="Unassembled WGS sequence"/>
</dbReference>
<evidence type="ECO:0000256" key="1">
    <source>
        <dbReference type="ARBA" id="ARBA00010758"/>
    </source>
</evidence>
<proteinExistence type="inferred from homology"/>
<evidence type="ECO:0000256" key="7">
    <source>
        <dbReference type="ARBA" id="ARBA00023180"/>
    </source>
</evidence>
<dbReference type="PANTHER" id="PTHR11247:SF8">
    <property type="entry name" value="PALMITOYL-PROTEIN THIOESTERASE 1"/>
    <property type="match status" value="1"/>
</dbReference>
<evidence type="ECO:0000256" key="8">
    <source>
        <dbReference type="ARBA" id="ARBA00031934"/>
    </source>
</evidence>
<comment type="caution">
    <text evidence="9">The sequence shown here is derived from an EMBL/GenBank/DDBJ whole genome shotgun (WGS) entry which is preliminary data.</text>
</comment>
<dbReference type="EC" id="3.1.2.22" evidence="2"/>
<reference evidence="9" key="1">
    <citation type="submission" date="2022-07" db="EMBL/GenBank/DDBJ databases">
        <title>Phylogenomic reconstructions and comparative analyses of Kickxellomycotina fungi.</title>
        <authorList>
            <person name="Reynolds N.K."/>
            <person name="Stajich J.E."/>
            <person name="Barry K."/>
            <person name="Grigoriev I.V."/>
            <person name="Crous P."/>
            <person name="Smith M.E."/>
        </authorList>
    </citation>
    <scope>NUCLEOTIDE SEQUENCE</scope>
    <source>
        <strain evidence="9">NBRC 32514</strain>
    </source>
</reference>
<dbReference type="SUPFAM" id="SSF53474">
    <property type="entry name" value="alpha/beta-Hydrolases"/>
    <property type="match status" value="1"/>
</dbReference>
<evidence type="ECO:0000256" key="2">
    <source>
        <dbReference type="ARBA" id="ARBA00012423"/>
    </source>
</evidence>
<evidence type="ECO:0000313" key="9">
    <source>
        <dbReference type="EMBL" id="KAJ1722765.1"/>
    </source>
</evidence>
<dbReference type="Gene3D" id="3.40.50.1820">
    <property type="entry name" value="alpha/beta hydrolase"/>
    <property type="match status" value="1"/>
</dbReference>
<evidence type="ECO:0000256" key="3">
    <source>
        <dbReference type="ARBA" id="ARBA00014212"/>
    </source>
</evidence>
<dbReference type="InterPro" id="IPR002472">
    <property type="entry name" value="Palm_thioest"/>
</dbReference>
<dbReference type="AlphaFoldDB" id="A0A9W7Y148"/>
<organism evidence="9 10">
    <name type="scientific">Coemansia erecta</name>
    <dbReference type="NCBI Taxonomy" id="147472"/>
    <lineage>
        <taxon>Eukaryota</taxon>
        <taxon>Fungi</taxon>
        <taxon>Fungi incertae sedis</taxon>
        <taxon>Zoopagomycota</taxon>
        <taxon>Kickxellomycotina</taxon>
        <taxon>Kickxellomycetes</taxon>
        <taxon>Kickxellales</taxon>
        <taxon>Kickxellaceae</taxon>
        <taxon>Coemansia</taxon>
    </lineage>
</organism>
<dbReference type="Pfam" id="PF02089">
    <property type="entry name" value="Palm_thioest"/>
    <property type="match status" value="1"/>
</dbReference>
<dbReference type="PRINTS" id="PR00414">
    <property type="entry name" value="PPTHIESTRASE"/>
</dbReference>
<comment type="similarity">
    <text evidence="1">Belongs to the palmitoyl-protein thioesterase family.</text>
</comment>
<protein>
    <recommendedName>
        <fullName evidence="3">Palmitoyl-protein thioesterase 1</fullName>
        <ecNumber evidence="2">3.1.2.22</ecNumber>
    </recommendedName>
    <alternativeName>
        <fullName evidence="8">Palmitoyl-protein hydrolase 1</fullName>
    </alternativeName>
</protein>
<evidence type="ECO:0000256" key="6">
    <source>
        <dbReference type="ARBA" id="ARBA00023157"/>
    </source>
</evidence>
<dbReference type="EMBL" id="JANBOJ010000096">
    <property type="protein sequence ID" value="KAJ1722765.1"/>
    <property type="molecule type" value="Genomic_DNA"/>
</dbReference>
<keyword evidence="4" id="KW-0732">Signal</keyword>
<keyword evidence="6" id="KW-1015">Disulfide bond</keyword>
<sequence length="300" mass="34098">MGDTCCDNSTMGEIGRIIKDELPGIYVHSVKLGDSEGADRNAGFFGNLNTQVDRVCTELAEVDELKDTKVNLMGFSQGGLFLRALVQRCPSISARKLVTFGSPHSGVARIPECPSDGDVLCRWMRQLASRGVYSWYIRDHVIQAQYFKDPERIDQYLQYNIFLPDINNEVADKRESEYRDRIRQLEKMVLVRFSDDAMIYPSASSWFGFVDANGTETSLYDSLMYIEDWLGLRTLDESNRLEFVSLDGKHMAIGEQNLRDIVSKHFADDGDEDDVPGPARVPIIEPDIHQHVFKNGHRYT</sequence>
<keyword evidence="7" id="KW-0325">Glycoprotein</keyword>
<dbReference type="GO" id="GO:0008474">
    <property type="term" value="F:palmitoyl-(protein) hydrolase activity"/>
    <property type="evidence" value="ECO:0007669"/>
    <property type="project" value="UniProtKB-EC"/>
</dbReference>
<evidence type="ECO:0000256" key="4">
    <source>
        <dbReference type="ARBA" id="ARBA00022729"/>
    </source>
</evidence>